<gene>
    <name evidence="1" type="ORF">STAS_14790</name>
</gene>
<keyword evidence="1" id="KW-0808">Transferase</keyword>
<accession>A0A5A7Q067</accession>
<dbReference type="Proteomes" id="UP000325081">
    <property type="component" value="Unassembled WGS sequence"/>
</dbReference>
<evidence type="ECO:0000313" key="2">
    <source>
        <dbReference type="Proteomes" id="UP000325081"/>
    </source>
</evidence>
<name>A0A5A7Q067_STRAF</name>
<dbReference type="EMBL" id="BKCP01005461">
    <property type="protein sequence ID" value="GER38296.1"/>
    <property type="molecule type" value="Genomic_DNA"/>
</dbReference>
<dbReference type="GO" id="GO:0016740">
    <property type="term" value="F:transferase activity"/>
    <property type="evidence" value="ECO:0007669"/>
    <property type="project" value="UniProtKB-KW"/>
</dbReference>
<comment type="caution">
    <text evidence="1">The sequence shown here is derived from an EMBL/GenBank/DDBJ whole genome shotgun (WGS) entry which is preliminary data.</text>
</comment>
<proteinExistence type="predicted"/>
<reference evidence="2" key="1">
    <citation type="journal article" date="2019" name="Curr. Biol.">
        <title>Genome Sequence of Striga asiatica Provides Insight into the Evolution of Plant Parasitism.</title>
        <authorList>
            <person name="Yoshida S."/>
            <person name="Kim S."/>
            <person name="Wafula E.K."/>
            <person name="Tanskanen J."/>
            <person name="Kim Y.M."/>
            <person name="Honaas L."/>
            <person name="Yang Z."/>
            <person name="Spallek T."/>
            <person name="Conn C.E."/>
            <person name="Ichihashi Y."/>
            <person name="Cheong K."/>
            <person name="Cui S."/>
            <person name="Der J.P."/>
            <person name="Gundlach H."/>
            <person name="Jiao Y."/>
            <person name="Hori C."/>
            <person name="Ishida J.K."/>
            <person name="Kasahara H."/>
            <person name="Kiba T."/>
            <person name="Kim M.S."/>
            <person name="Koo N."/>
            <person name="Laohavisit A."/>
            <person name="Lee Y.H."/>
            <person name="Lumba S."/>
            <person name="McCourt P."/>
            <person name="Mortimer J.C."/>
            <person name="Mutuku J.M."/>
            <person name="Nomura T."/>
            <person name="Sasaki-Sekimoto Y."/>
            <person name="Seto Y."/>
            <person name="Wang Y."/>
            <person name="Wakatake T."/>
            <person name="Sakakibara H."/>
            <person name="Demura T."/>
            <person name="Yamaguchi S."/>
            <person name="Yoneyama K."/>
            <person name="Manabe R.I."/>
            <person name="Nelson D.C."/>
            <person name="Schulman A.H."/>
            <person name="Timko M.P."/>
            <person name="dePamphilis C.W."/>
            <person name="Choi D."/>
            <person name="Shirasu K."/>
        </authorList>
    </citation>
    <scope>NUCLEOTIDE SEQUENCE [LARGE SCALE GENOMIC DNA]</scope>
    <source>
        <strain evidence="2">cv. UVA1</strain>
    </source>
</reference>
<evidence type="ECO:0000313" key="1">
    <source>
        <dbReference type="EMBL" id="GER38296.1"/>
    </source>
</evidence>
<protein>
    <submittedName>
        <fullName evidence="1">(Dimethylallyl)adenosine tRNAmethylthiotransferase MiaB</fullName>
    </submittedName>
</protein>
<dbReference type="AlphaFoldDB" id="A0A5A7Q067"/>
<organism evidence="1 2">
    <name type="scientific">Striga asiatica</name>
    <name type="common">Asiatic witchweed</name>
    <name type="synonym">Buchnera asiatica</name>
    <dbReference type="NCBI Taxonomy" id="4170"/>
    <lineage>
        <taxon>Eukaryota</taxon>
        <taxon>Viridiplantae</taxon>
        <taxon>Streptophyta</taxon>
        <taxon>Embryophyta</taxon>
        <taxon>Tracheophyta</taxon>
        <taxon>Spermatophyta</taxon>
        <taxon>Magnoliopsida</taxon>
        <taxon>eudicotyledons</taxon>
        <taxon>Gunneridae</taxon>
        <taxon>Pentapetalae</taxon>
        <taxon>asterids</taxon>
        <taxon>lamiids</taxon>
        <taxon>Lamiales</taxon>
        <taxon>Orobanchaceae</taxon>
        <taxon>Buchnereae</taxon>
        <taxon>Striga</taxon>
    </lineage>
</organism>
<sequence>MISGVVQDVDILSFSSVSTRAMKGQCLHRSKHRNRTLAFQEVHCIMFVQLIGSSEVIKSEVRQQVEISPRFDRMGHYWVGFCRGKPQLPKDADRSVLEERSCLQRFFHLSTFESRTHSKAGLEPTARGFTSRCGVRSILPRSSWRRRRPIIRLIWLWKKGSPRRPKCNFGSTIPMFQKSQKIGSFVQS</sequence>
<keyword evidence="2" id="KW-1185">Reference proteome</keyword>